<keyword evidence="7 8" id="KW-0464">Manganese</keyword>
<comment type="subcellular location">
    <subcellularLocation>
        <location evidence="8">Cytoplasm</location>
    </subcellularLocation>
</comment>
<evidence type="ECO:0000256" key="5">
    <source>
        <dbReference type="ARBA" id="ARBA00022670"/>
    </source>
</evidence>
<evidence type="ECO:0000259" key="9">
    <source>
        <dbReference type="PROSITE" id="PS00631"/>
    </source>
</evidence>
<dbReference type="Pfam" id="PF02789">
    <property type="entry name" value="Peptidase_M17_N"/>
    <property type="match status" value="1"/>
</dbReference>
<dbReference type="GO" id="GO:0070006">
    <property type="term" value="F:metalloaminopeptidase activity"/>
    <property type="evidence" value="ECO:0007669"/>
    <property type="project" value="InterPro"/>
</dbReference>
<keyword evidence="6 8" id="KW-0378">Hydrolase</keyword>
<dbReference type="InterPro" id="IPR043472">
    <property type="entry name" value="Macro_dom-like"/>
</dbReference>
<dbReference type="GO" id="GO:0030145">
    <property type="term" value="F:manganese ion binding"/>
    <property type="evidence" value="ECO:0007669"/>
    <property type="project" value="UniProtKB-UniRule"/>
</dbReference>
<dbReference type="EC" id="3.4.11.10" evidence="8"/>
<sequence>MQITLNTESFASVACDWLIVPVPQSSEDSQHLADLDKALDGVISSLRERGDLTGKLAETLTLPVAPGIAAERVLLVGLGDTTGLQIESFERALLTAIRQVSTRKDQRVAVALPCGHTGPITTADAVKIIASGLVVGSSGQGLYQAEPSRFPFAEAVIAAPGSADEQDELEEAAEQGTIIGEAVNLTRELVNRHPGEVYPETFAQRCAQIASELHLQCDIFDEPRLKLERMHALLAVARGSEKPPRVVVMKYKGGDADAPTIALVGKGVTFDSGGLSLKPNDGMKSMKADMAGAATVLGAIYGIARLKLPVNVVAAVGLVENMPSGSSYKLGEVLQARNGVTIEVLNTDAEGRLVLADVLSYIAEQDVDGIVDLATLTGACVVALGEEVTGAFTNDSQWCNSLLDAAQRAGEPIWQMPMFDSFDEQLKCDIADVRNVGTRWGGAVTAAKFLQRFVGDHPWVHLDIAGPAYAESTKPHREGGGTGAMVRTLITLAGKDDTFEEDLDD</sequence>
<dbReference type="InterPro" id="IPR023042">
    <property type="entry name" value="Peptidase_M17_leu_NH2_pept"/>
</dbReference>
<reference evidence="10 11" key="1">
    <citation type="submission" date="2019-02" db="EMBL/GenBank/DDBJ databases">
        <title>Deep-cultivation of Planctomycetes and their phenomic and genomic characterization uncovers novel biology.</title>
        <authorList>
            <person name="Wiegand S."/>
            <person name="Jogler M."/>
            <person name="Boedeker C."/>
            <person name="Pinto D."/>
            <person name="Vollmers J."/>
            <person name="Rivas-Marin E."/>
            <person name="Kohn T."/>
            <person name="Peeters S.H."/>
            <person name="Heuer A."/>
            <person name="Rast P."/>
            <person name="Oberbeckmann S."/>
            <person name="Bunk B."/>
            <person name="Jeske O."/>
            <person name="Meyerdierks A."/>
            <person name="Storesund J.E."/>
            <person name="Kallscheuer N."/>
            <person name="Luecker S."/>
            <person name="Lage O.M."/>
            <person name="Pohl T."/>
            <person name="Merkel B.J."/>
            <person name="Hornburger P."/>
            <person name="Mueller R.-W."/>
            <person name="Bruemmer F."/>
            <person name="Labrenz M."/>
            <person name="Spormann A.M."/>
            <person name="Op den Camp H."/>
            <person name="Overmann J."/>
            <person name="Amann R."/>
            <person name="Jetten M.S.M."/>
            <person name="Mascher T."/>
            <person name="Medema M.H."/>
            <person name="Devos D.P."/>
            <person name="Kaster A.-K."/>
            <person name="Ovreas L."/>
            <person name="Rohde M."/>
            <person name="Galperin M.Y."/>
            <person name="Jogler C."/>
        </authorList>
    </citation>
    <scope>NUCLEOTIDE SEQUENCE [LARGE SCALE GENOMIC DNA]</scope>
    <source>
        <strain evidence="10 11">Mal4</strain>
    </source>
</reference>
<dbReference type="RefSeq" id="WP_145371092.1">
    <property type="nucleotide sequence ID" value="NZ_CP036275.1"/>
</dbReference>
<evidence type="ECO:0000256" key="6">
    <source>
        <dbReference type="ARBA" id="ARBA00022801"/>
    </source>
</evidence>
<dbReference type="KEGG" id="mri:Mal4_43180"/>
<dbReference type="Gene3D" id="3.40.630.10">
    <property type="entry name" value="Zn peptidases"/>
    <property type="match status" value="1"/>
</dbReference>
<dbReference type="NCBIfam" id="NF002074">
    <property type="entry name" value="PRK00913.1-4"/>
    <property type="match status" value="1"/>
</dbReference>
<feature type="binding site" evidence="8">
    <location>
        <position position="266"/>
    </location>
    <ligand>
        <name>Mn(2+)</name>
        <dbReference type="ChEBI" id="CHEBI:29035"/>
        <label>2</label>
    </ligand>
</feature>
<feature type="binding site" evidence="8">
    <location>
        <position position="348"/>
    </location>
    <ligand>
        <name>Mn(2+)</name>
        <dbReference type="ChEBI" id="CHEBI:29035"/>
        <label>1</label>
    </ligand>
</feature>
<keyword evidence="8" id="KW-0963">Cytoplasm</keyword>
<dbReference type="Gene3D" id="3.40.220.10">
    <property type="entry name" value="Leucine Aminopeptidase, subunit E, domain 1"/>
    <property type="match status" value="1"/>
</dbReference>
<evidence type="ECO:0000256" key="7">
    <source>
        <dbReference type="ARBA" id="ARBA00023211"/>
    </source>
</evidence>
<dbReference type="PANTHER" id="PTHR11963:SF23">
    <property type="entry name" value="CYTOSOL AMINOPEPTIDASE"/>
    <property type="match status" value="1"/>
</dbReference>
<dbReference type="PRINTS" id="PR00481">
    <property type="entry name" value="LAMNOPPTDASE"/>
</dbReference>
<name>A0A517ZBU5_9PLAN</name>
<evidence type="ECO:0000313" key="11">
    <source>
        <dbReference type="Proteomes" id="UP000320496"/>
    </source>
</evidence>
<dbReference type="SUPFAM" id="SSF53187">
    <property type="entry name" value="Zn-dependent exopeptidases"/>
    <property type="match status" value="1"/>
</dbReference>
<evidence type="ECO:0000256" key="3">
    <source>
        <dbReference type="ARBA" id="ARBA00009528"/>
    </source>
</evidence>
<comment type="similarity">
    <text evidence="3 8">Belongs to the peptidase M17 family.</text>
</comment>
<dbReference type="EMBL" id="CP036275">
    <property type="protein sequence ID" value="QDU39964.1"/>
    <property type="molecule type" value="Genomic_DNA"/>
</dbReference>
<feature type="domain" description="Cytosol aminopeptidase" evidence="9">
    <location>
        <begin position="346"/>
        <end position="353"/>
    </location>
</feature>
<keyword evidence="11" id="KW-1185">Reference proteome</keyword>
<dbReference type="PANTHER" id="PTHR11963">
    <property type="entry name" value="LEUCINE AMINOPEPTIDASE-RELATED"/>
    <property type="match status" value="1"/>
</dbReference>
<dbReference type="Pfam" id="PF00883">
    <property type="entry name" value="Peptidase_M17"/>
    <property type="match status" value="1"/>
</dbReference>
<dbReference type="InterPro" id="IPR008283">
    <property type="entry name" value="Peptidase_M17_N"/>
</dbReference>
<feature type="active site" evidence="8">
    <location>
        <position position="278"/>
    </location>
</feature>
<comment type="catalytic activity">
    <reaction evidence="2 8">
        <text>Release of an N-terminal amino acid, preferentially leucine, but not glutamic or aspartic acids.</text>
        <dbReference type="EC" id="3.4.11.10"/>
    </reaction>
</comment>
<gene>
    <name evidence="8 10" type="primary">pepA</name>
    <name evidence="10" type="ORF">Mal4_43180</name>
</gene>
<evidence type="ECO:0000256" key="2">
    <source>
        <dbReference type="ARBA" id="ARBA00000967"/>
    </source>
</evidence>
<keyword evidence="5 8" id="KW-0645">Protease</keyword>
<dbReference type="SUPFAM" id="SSF52949">
    <property type="entry name" value="Macro domain-like"/>
    <property type="match status" value="1"/>
</dbReference>
<evidence type="ECO:0000256" key="4">
    <source>
        <dbReference type="ARBA" id="ARBA00022438"/>
    </source>
</evidence>
<dbReference type="HAMAP" id="MF_00181">
    <property type="entry name" value="Cytosol_peptidase_M17"/>
    <property type="match status" value="1"/>
</dbReference>
<feature type="binding site" evidence="8">
    <location>
        <position position="289"/>
    </location>
    <ligand>
        <name>Mn(2+)</name>
        <dbReference type="ChEBI" id="CHEBI:29035"/>
        <label>2</label>
    </ligand>
</feature>
<accession>A0A517ZBU5</accession>
<evidence type="ECO:0000256" key="8">
    <source>
        <dbReference type="HAMAP-Rule" id="MF_00181"/>
    </source>
</evidence>
<comment type="catalytic activity">
    <reaction evidence="1 8">
        <text>Release of an N-terminal amino acid, Xaa-|-Yaa-, in which Xaa is preferably Leu, but may be other amino acids including Pro although not Arg or Lys, and Yaa may be Pro. Amino acid amides and methyl esters are also readily hydrolyzed, but rates on arylamides are exceedingly low.</text>
        <dbReference type="EC" id="3.4.11.1"/>
    </reaction>
</comment>
<dbReference type="OrthoDB" id="9809354at2"/>
<feature type="binding site" evidence="8">
    <location>
        <position position="271"/>
    </location>
    <ligand>
        <name>Mn(2+)</name>
        <dbReference type="ChEBI" id="CHEBI:29035"/>
        <label>1</label>
    </ligand>
</feature>
<evidence type="ECO:0000256" key="1">
    <source>
        <dbReference type="ARBA" id="ARBA00000135"/>
    </source>
</evidence>
<dbReference type="EC" id="3.4.11.1" evidence="8"/>
<dbReference type="GO" id="GO:0006508">
    <property type="term" value="P:proteolysis"/>
    <property type="evidence" value="ECO:0007669"/>
    <property type="project" value="UniProtKB-KW"/>
</dbReference>
<dbReference type="CDD" id="cd00433">
    <property type="entry name" value="Peptidase_M17"/>
    <property type="match status" value="1"/>
</dbReference>
<comment type="function">
    <text evidence="8">Presumably involved in the processing and regular turnover of intracellular proteins. Catalyzes the removal of unsubstituted N-terminal amino acids from various peptides.</text>
</comment>
<feature type="active site" evidence="8">
    <location>
        <position position="352"/>
    </location>
</feature>
<feature type="binding site" evidence="8">
    <location>
        <position position="271"/>
    </location>
    <ligand>
        <name>Mn(2+)</name>
        <dbReference type="ChEBI" id="CHEBI:29035"/>
        <label>2</label>
    </ligand>
</feature>
<feature type="binding site" evidence="8">
    <location>
        <position position="350"/>
    </location>
    <ligand>
        <name>Mn(2+)</name>
        <dbReference type="ChEBI" id="CHEBI:29035"/>
        <label>1</label>
    </ligand>
</feature>
<dbReference type="InterPro" id="IPR011356">
    <property type="entry name" value="Leucine_aapep/pepB"/>
</dbReference>
<dbReference type="PROSITE" id="PS00631">
    <property type="entry name" value="CYTOSOL_AP"/>
    <property type="match status" value="1"/>
</dbReference>
<feature type="binding site" evidence="8">
    <location>
        <position position="350"/>
    </location>
    <ligand>
        <name>Mn(2+)</name>
        <dbReference type="ChEBI" id="CHEBI:29035"/>
        <label>2</label>
    </ligand>
</feature>
<keyword evidence="4 8" id="KW-0031">Aminopeptidase</keyword>
<proteinExistence type="inferred from homology"/>
<keyword evidence="8" id="KW-0479">Metal-binding</keyword>
<dbReference type="NCBIfam" id="NF002073">
    <property type="entry name" value="PRK00913.1-2"/>
    <property type="match status" value="1"/>
</dbReference>
<dbReference type="InterPro" id="IPR000819">
    <property type="entry name" value="Peptidase_M17_C"/>
</dbReference>
<evidence type="ECO:0000313" key="10">
    <source>
        <dbReference type="EMBL" id="QDU39964.1"/>
    </source>
</evidence>
<dbReference type="GO" id="GO:0005737">
    <property type="term" value="C:cytoplasm"/>
    <property type="evidence" value="ECO:0007669"/>
    <property type="project" value="UniProtKB-SubCell"/>
</dbReference>
<dbReference type="AlphaFoldDB" id="A0A517ZBU5"/>
<dbReference type="NCBIfam" id="NF002083">
    <property type="entry name" value="PRK00913.3-5"/>
    <property type="match status" value="1"/>
</dbReference>
<organism evidence="10 11">
    <name type="scientific">Maioricimonas rarisocia</name>
    <dbReference type="NCBI Taxonomy" id="2528026"/>
    <lineage>
        <taxon>Bacteria</taxon>
        <taxon>Pseudomonadati</taxon>
        <taxon>Planctomycetota</taxon>
        <taxon>Planctomycetia</taxon>
        <taxon>Planctomycetales</taxon>
        <taxon>Planctomycetaceae</taxon>
        <taxon>Maioricimonas</taxon>
    </lineage>
</organism>
<dbReference type="Proteomes" id="UP000320496">
    <property type="component" value="Chromosome"/>
</dbReference>
<protein>
    <recommendedName>
        <fullName evidence="8">Probable cytosol aminopeptidase</fullName>
        <ecNumber evidence="8">3.4.11.1</ecNumber>
    </recommendedName>
    <alternativeName>
        <fullName evidence="8">Leucine aminopeptidase</fullName>
        <shortName evidence="8">LAP</shortName>
        <ecNumber evidence="8">3.4.11.10</ecNumber>
    </alternativeName>
    <alternativeName>
        <fullName evidence="8">Leucyl aminopeptidase</fullName>
    </alternativeName>
</protein>
<comment type="cofactor">
    <cofactor evidence="8">
        <name>Mn(2+)</name>
        <dbReference type="ChEBI" id="CHEBI:29035"/>
    </cofactor>
    <text evidence="8">Binds 2 manganese ions per subunit.</text>
</comment>